<dbReference type="EMBL" id="PEZN01000020">
    <property type="protein sequence ID" value="PIS12919.1"/>
    <property type="molecule type" value="Genomic_DNA"/>
</dbReference>
<evidence type="ECO:0000313" key="2">
    <source>
        <dbReference type="Proteomes" id="UP000230787"/>
    </source>
</evidence>
<protein>
    <submittedName>
        <fullName evidence="1">Uncharacterized protein</fullName>
    </submittedName>
</protein>
<evidence type="ECO:0000313" key="1">
    <source>
        <dbReference type="EMBL" id="PIS12919.1"/>
    </source>
</evidence>
<gene>
    <name evidence="1" type="ORF">COT69_01420</name>
</gene>
<comment type="caution">
    <text evidence="1">The sequence shown here is derived from an EMBL/GenBank/DDBJ whole genome shotgun (WGS) entry which is preliminary data.</text>
</comment>
<dbReference type="AlphaFoldDB" id="A0A2H0WLZ4"/>
<dbReference type="Proteomes" id="UP000230787">
    <property type="component" value="Unassembled WGS sequence"/>
</dbReference>
<name>A0A2H0WLZ4_UNCKA</name>
<accession>A0A2H0WLZ4</accession>
<proteinExistence type="predicted"/>
<feature type="non-terminal residue" evidence="1">
    <location>
        <position position="116"/>
    </location>
</feature>
<organism evidence="1 2">
    <name type="scientific">candidate division WWE3 bacterium CG09_land_8_20_14_0_10_39_24</name>
    <dbReference type="NCBI Taxonomy" id="1975088"/>
    <lineage>
        <taxon>Bacteria</taxon>
        <taxon>Katanobacteria</taxon>
    </lineage>
</organism>
<reference evidence="2" key="1">
    <citation type="submission" date="2017-09" db="EMBL/GenBank/DDBJ databases">
        <title>Depth-based differentiation of microbial function through sediment-hosted aquifers and enrichment of novel symbionts in the deep terrestrial subsurface.</title>
        <authorList>
            <person name="Probst A.J."/>
            <person name="Ladd B."/>
            <person name="Jarett J.K."/>
            <person name="Geller-Mcgrath D.E."/>
            <person name="Sieber C.M.K."/>
            <person name="Emerson J.B."/>
            <person name="Anantharaman K."/>
            <person name="Thomas B.C."/>
            <person name="Malmstrom R."/>
            <person name="Stieglmeier M."/>
            <person name="Klingl A."/>
            <person name="Woyke T."/>
            <person name="Ryan C.M."/>
            <person name="Banfield J.F."/>
        </authorList>
    </citation>
    <scope>NUCLEOTIDE SEQUENCE [LARGE SCALE GENOMIC DNA]</scope>
</reference>
<sequence length="116" mass="13598">MLDNLILNKKSIESIYKTIRKYHEKYLKQYGVKLPKLHDSQSNFTKDALVLVYLAYDYPNTRKVSKEELTKFVRSYYPNTNDVQQARHLGAQAGWWIVAGGRDNIVIKIERGSYQL</sequence>